<dbReference type="RefSeq" id="WP_004257752.1">
    <property type="nucleotide sequence ID" value="NZ_NOIH01000003.1"/>
</dbReference>
<evidence type="ECO:0000313" key="1">
    <source>
        <dbReference type="EMBL" id="OYD55416.1"/>
    </source>
</evidence>
<dbReference type="EMBL" id="NOIH01000003">
    <property type="protein sequence ID" value="OYD55416.1"/>
    <property type="molecule type" value="Genomic_DNA"/>
</dbReference>
<reference evidence="1 2" key="1">
    <citation type="submission" date="2017-07" db="EMBL/GenBank/DDBJ databases">
        <title>Thauera sp. KNDSS-Mac4 genome sequence and assembly.</title>
        <authorList>
            <person name="Mayilraj S."/>
        </authorList>
    </citation>
    <scope>NUCLEOTIDE SEQUENCE [LARGE SCALE GENOMIC DNA]</scope>
    <source>
        <strain evidence="1 2">KNDSS-Mac4</strain>
    </source>
</reference>
<dbReference type="Proteomes" id="UP000215181">
    <property type="component" value="Unassembled WGS sequence"/>
</dbReference>
<sequence>MQKDEPTRAQLMAAHLKADQDRLIEKGVLPPNIVRQTAKAADKETPEQREQRRAAIEKLRSFLD</sequence>
<comment type="caution">
    <text evidence="1">The sequence shown here is derived from an EMBL/GenBank/DDBJ whole genome shotgun (WGS) entry which is preliminary data.</text>
</comment>
<dbReference type="OrthoDB" id="8527640at2"/>
<accession>A0A235F2A7</accession>
<gene>
    <name evidence="1" type="ORF">CGK74_04310</name>
</gene>
<name>A0A235F2A7_9RHOO</name>
<dbReference type="AlphaFoldDB" id="A0A235F2A7"/>
<proteinExistence type="predicted"/>
<keyword evidence="2" id="KW-1185">Reference proteome</keyword>
<evidence type="ECO:0000313" key="2">
    <source>
        <dbReference type="Proteomes" id="UP000215181"/>
    </source>
</evidence>
<organism evidence="1 2">
    <name type="scientific">Thauera propionica</name>
    <dbReference type="NCBI Taxonomy" id="2019431"/>
    <lineage>
        <taxon>Bacteria</taxon>
        <taxon>Pseudomonadati</taxon>
        <taxon>Pseudomonadota</taxon>
        <taxon>Betaproteobacteria</taxon>
        <taxon>Rhodocyclales</taxon>
        <taxon>Zoogloeaceae</taxon>
        <taxon>Thauera</taxon>
    </lineage>
</organism>
<protein>
    <submittedName>
        <fullName evidence="1">Uncharacterized protein</fullName>
    </submittedName>
</protein>